<proteinExistence type="predicted"/>
<dbReference type="SUPFAM" id="SSF57903">
    <property type="entry name" value="FYVE/PHD zinc finger"/>
    <property type="match status" value="1"/>
</dbReference>
<dbReference type="Pfam" id="PF22970">
    <property type="entry name" value="DUF7028"/>
    <property type="match status" value="1"/>
</dbReference>
<dbReference type="GO" id="GO:0016747">
    <property type="term" value="F:acyltransferase activity, transferring groups other than amino-acyl groups"/>
    <property type="evidence" value="ECO:0007669"/>
    <property type="project" value="InterPro"/>
</dbReference>
<feature type="domain" description="PHD-type" evidence="8">
    <location>
        <begin position="325"/>
        <end position="370"/>
    </location>
</feature>
<feature type="region of interest" description="Disordered" evidence="7">
    <location>
        <begin position="297"/>
        <end position="316"/>
    </location>
</feature>
<evidence type="ECO:0000256" key="3">
    <source>
        <dbReference type="ARBA" id="ARBA00022771"/>
    </source>
</evidence>
<feature type="compositionally biased region" description="Acidic residues" evidence="7">
    <location>
        <begin position="113"/>
        <end position="124"/>
    </location>
</feature>
<dbReference type="InterPro" id="IPR001965">
    <property type="entry name" value="Znf_PHD"/>
</dbReference>
<dbReference type="PROSITE" id="PS50016">
    <property type="entry name" value="ZF_PHD_2"/>
    <property type="match status" value="1"/>
</dbReference>
<organism evidence="10 11">
    <name type="scientific">Lolium multiflorum</name>
    <name type="common">Italian ryegrass</name>
    <name type="synonym">Lolium perenne subsp. multiflorum</name>
    <dbReference type="NCBI Taxonomy" id="4521"/>
    <lineage>
        <taxon>Eukaryota</taxon>
        <taxon>Viridiplantae</taxon>
        <taxon>Streptophyta</taxon>
        <taxon>Embryophyta</taxon>
        <taxon>Tracheophyta</taxon>
        <taxon>Spermatophyta</taxon>
        <taxon>Magnoliopsida</taxon>
        <taxon>Liliopsida</taxon>
        <taxon>Poales</taxon>
        <taxon>Poaceae</taxon>
        <taxon>BOP clade</taxon>
        <taxon>Pooideae</taxon>
        <taxon>Poodae</taxon>
        <taxon>Poeae</taxon>
        <taxon>Poeae Chloroplast Group 2 (Poeae type)</taxon>
        <taxon>Loliodinae</taxon>
        <taxon>Loliinae</taxon>
        <taxon>Lolium</taxon>
    </lineage>
</organism>
<dbReference type="Pfam" id="PF16135">
    <property type="entry name" value="TDBD"/>
    <property type="match status" value="1"/>
</dbReference>
<dbReference type="InterPro" id="IPR016181">
    <property type="entry name" value="Acyl_CoA_acyltransferase"/>
</dbReference>
<dbReference type="PROSITE" id="PS51186">
    <property type="entry name" value="GNAT"/>
    <property type="match status" value="1"/>
</dbReference>
<dbReference type="GO" id="GO:0008270">
    <property type="term" value="F:zinc ion binding"/>
    <property type="evidence" value="ECO:0007669"/>
    <property type="project" value="UniProtKB-KW"/>
</dbReference>
<dbReference type="Pfam" id="PF23209">
    <property type="entry name" value="IDM1_C"/>
    <property type="match status" value="1"/>
</dbReference>
<evidence type="ECO:0000256" key="5">
    <source>
        <dbReference type="ARBA" id="ARBA00023242"/>
    </source>
</evidence>
<evidence type="ECO:0000313" key="11">
    <source>
        <dbReference type="Proteomes" id="UP001231189"/>
    </source>
</evidence>
<dbReference type="InterPro" id="IPR054292">
    <property type="entry name" value="DUF7028"/>
</dbReference>
<evidence type="ECO:0000256" key="1">
    <source>
        <dbReference type="ARBA" id="ARBA00004123"/>
    </source>
</evidence>
<sequence length="630" mass="68798">MIMAIEEYIGFMSRGGRGPGGDELRRRAKEHLLSSGWTFHMKRKYDGRQELRYMAPHGASYISLIVACKKYQQFSCSSTSRPPRPNRSGKAAAASPAKPSGKKRGRAVRGGCEETDAAGSDEECSTAAAGPPCAPRTKKRRRVAALYAGDALRKSAAAKKKKASASASPAASRVLLPRPKDGGKTQVAAAALVPSACQPSRARTILTVLMEKNILRPTAKLSYRRTTRGPAVKQGTVTVDGYIRCLCGCGRTAFTVAEFAAHANGAATTERASAHLFVGDRRSLSQCLVQLMHADGRKNRRSPTPTPSPGARVKRKCTTEQEDGDGVCSVCADGGEMLLCDCCPSAFHHGCVGLDATPQGEWFCPPCRCAICDSGEFEPAADEFTDKTVICCDQCEREYHVSCIRSRGDQLECCPEGPWLCSQKCSNIFQRLQGLVGRSIPTSVEGLSFTLFRSSKLPEEQAMAAEEHGKLRMAFDVLHECFVTLIEPKTQSDLSHDIVFNRESWLRRLNFRGFNVVGIEKGGELITVGTLRVYGDKVAELPLVGTRFAHRRQGMCHLLMNNLEKLLGELGVERLVLPAVPELLQTWTESFGFQVMSQSDKLEIAEHTILCFQGTTMCHKFINKAAAPQR</sequence>
<dbReference type="AlphaFoldDB" id="A0AAD8WRD0"/>
<dbReference type="InterPro" id="IPR042163">
    <property type="entry name" value="PHF12"/>
</dbReference>
<reference evidence="10" key="1">
    <citation type="submission" date="2023-07" db="EMBL/GenBank/DDBJ databases">
        <title>A chromosome-level genome assembly of Lolium multiflorum.</title>
        <authorList>
            <person name="Chen Y."/>
            <person name="Copetti D."/>
            <person name="Kolliker R."/>
            <person name="Studer B."/>
        </authorList>
    </citation>
    <scope>NUCLEOTIDE SEQUENCE</scope>
    <source>
        <strain evidence="10">02402/16</strain>
        <tissue evidence="10">Leaf</tissue>
    </source>
</reference>
<dbReference type="SUPFAM" id="SSF55729">
    <property type="entry name" value="Acyl-CoA N-acyltransferases (Nat)"/>
    <property type="match status" value="1"/>
</dbReference>
<dbReference type="InterPro" id="IPR013083">
    <property type="entry name" value="Znf_RING/FYVE/PHD"/>
</dbReference>
<dbReference type="InterPro" id="IPR019787">
    <property type="entry name" value="Znf_PHD-finger"/>
</dbReference>
<dbReference type="GO" id="GO:0006357">
    <property type="term" value="P:regulation of transcription by RNA polymerase II"/>
    <property type="evidence" value="ECO:0007669"/>
    <property type="project" value="TreeGrafter"/>
</dbReference>
<keyword evidence="3 6" id="KW-0863">Zinc-finger</keyword>
<evidence type="ECO:0000256" key="4">
    <source>
        <dbReference type="ARBA" id="ARBA00022833"/>
    </source>
</evidence>
<name>A0AAD8WRD0_LOLMU</name>
<dbReference type="InterPro" id="IPR000182">
    <property type="entry name" value="GNAT_dom"/>
</dbReference>
<keyword evidence="4" id="KW-0862">Zinc</keyword>
<dbReference type="InterPro" id="IPR059153">
    <property type="entry name" value="NSD_PHD-1st"/>
</dbReference>
<gene>
    <name evidence="10" type="ORF">QYE76_038533</name>
</gene>
<evidence type="ECO:0000256" key="2">
    <source>
        <dbReference type="ARBA" id="ARBA00022723"/>
    </source>
</evidence>
<comment type="caution">
    <text evidence="10">The sequence shown here is derived from an EMBL/GenBank/DDBJ whole genome shotgun (WGS) entry which is preliminary data.</text>
</comment>
<dbReference type="GO" id="GO:0005634">
    <property type="term" value="C:nucleus"/>
    <property type="evidence" value="ECO:0007669"/>
    <property type="project" value="UniProtKB-SubCell"/>
</dbReference>
<evidence type="ECO:0000259" key="8">
    <source>
        <dbReference type="PROSITE" id="PS50016"/>
    </source>
</evidence>
<dbReference type="SMART" id="SM00249">
    <property type="entry name" value="PHD"/>
    <property type="match status" value="2"/>
</dbReference>
<feature type="domain" description="N-acetyltransferase" evidence="9">
    <location>
        <begin position="473"/>
        <end position="610"/>
    </location>
</feature>
<keyword evidence="5" id="KW-0539">Nucleus</keyword>
<dbReference type="EMBL" id="JAUUTY010000002">
    <property type="protein sequence ID" value="KAK1677685.1"/>
    <property type="molecule type" value="Genomic_DNA"/>
</dbReference>
<dbReference type="InterPro" id="IPR011011">
    <property type="entry name" value="Znf_FYVE_PHD"/>
</dbReference>
<dbReference type="InterPro" id="IPR032308">
    <property type="entry name" value="TDBD"/>
</dbReference>
<evidence type="ECO:0000259" key="9">
    <source>
        <dbReference type="PROSITE" id="PS51186"/>
    </source>
</evidence>
<dbReference type="GO" id="GO:0003714">
    <property type="term" value="F:transcription corepressor activity"/>
    <property type="evidence" value="ECO:0007669"/>
    <property type="project" value="InterPro"/>
</dbReference>
<keyword evidence="2" id="KW-0479">Metal-binding</keyword>
<evidence type="ECO:0000256" key="7">
    <source>
        <dbReference type="SAM" id="MobiDB-lite"/>
    </source>
</evidence>
<protein>
    <submittedName>
        <fullName evidence="10">Uncharacterized protein</fullName>
    </submittedName>
</protein>
<dbReference type="PANTHER" id="PTHR46309:SF24">
    <property type="entry name" value="OS07G0693650 PROTEIN"/>
    <property type="match status" value="1"/>
</dbReference>
<dbReference type="Gene3D" id="3.40.630.30">
    <property type="match status" value="1"/>
</dbReference>
<keyword evidence="11" id="KW-1185">Reference proteome</keyword>
<feature type="compositionally biased region" description="Low complexity" evidence="7">
    <location>
        <begin position="76"/>
        <end position="99"/>
    </location>
</feature>
<feature type="region of interest" description="Disordered" evidence="7">
    <location>
        <begin position="76"/>
        <end position="139"/>
    </location>
</feature>
<dbReference type="Pfam" id="PF23011">
    <property type="entry name" value="PHD-1st_NSD"/>
    <property type="match status" value="1"/>
</dbReference>
<dbReference type="InterPro" id="IPR056511">
    <property type="entry name" value="IDM1_C"/>
</dbReference>
<dbReference type="CDD" id="cd04301">
    <property type="entry name" value="NAT_SF"/>
    <property type="match status" value="1"/>
</dbReference>
<dbReference type="Proteomes" id="UP001231189">
    <property type="component" value="Unassembled WGS sequence"/>
</dbReference>
<dbReference type="PANTHER" id="PTHR46309">
    <property type="entry name" value="PHD FINGER PROTEIN 12"/>
    <property type="match status" value="1"/>
</dbReference>
<evidence type="ECO:0000256" key="6">
    <source>
        <dbReference type="PROSITE-ProRule" id="PRU00146"/>
    </source>
</evidence>
<accession>A0AAD8WRD0</accession>
<evidence type="ECO:0000313" key="10">
    <source>
        <dbReference type="EMBL" id="KAK1677685.1"/>
    </source>
</evidence>
<feature type="region of interest" description="Disordered" evidence="7">
    <location>
        <begin position="158"/>
        <end position="181"/>
    </location>
</feature>
<dbReference type="Gene3D" id="3.30.40.10">
    <property type="entry name" value="Zinc/RING finger domain, C3HC4 (zinc finger)"/>
    <property type="match status" value="2"/>
</dbReference>
<comment type="subcellular location">
    <subcellularLocation>
        <location evidence="1">Nucleus</location>
    </subcellularLocation>
</comment>